<sequence length="116" mass="12893">MRFFRGAFRILAWLFVACVVAQTFIAGMALFGDPAAWKSHTTFVHLFEYLPFFMLISSFAGSMRVRLRWLSGALLALIFVQYATANIPEAGAVHPVLALLLFWLSLHVARAGGTTN</sequence>
<feature type="transmembrane region" description="Helical" evidence="1">
    <location>
        <begin position="91"/>
        <end position="109"/>
    </location>
</feature>
<keyword evidence="1" id="KW-1133">Transmembrane helix</keyword>
<reference evidence="2" key="1">
    <citation type="submission" date="2020-09" db="EMBL/GenBank/DDBJ databases">
        <title>A novel bacterium of genus Paenibacillus, isolated from South China Sea.</title>
        <authorList>
            <person name="Huang H."/>
            <person name="Mo K."/>
            <person name="Hu Y."/>
        </authorList>
    </citation>
    <scope>NUCLEOTIDE SEQUENCE</scope>
    <source>
        <strain evidence="2">IB182493</strain>
    </source>
</reference>
<dbReference type="AlphaFoldDB" id="A0A927CJZ9"/>
<dbReference type="Proteomes" id="UP000632125">
    <property type="component" value="Unassembled WGS sequence"/>
</dbReference>
<keyword evidence="1" id="KW-0812">Transmembrane</keyword>
<feature type="transmembrane region" description="Helical" evidence="1">
    <location>
        <begin position="67"/>
        <end position="85"/>
    </location>
</feature>
<protein>
    <submittedName>
        <fullName evidence="2">Uncharacterized protein</fullName>
    </submittedName>
</protein>
<name>A0A927CJZ9_9BACL</name>
<dbReference type="Pfam" id="PF19728">
    <property type="entry name" value="DUF6220"/>
    <property type="match status" value="1"/>
</dbReference>
<evidence type="ECO:0000256" key="1">
    <source>
        <dbReference type="SAM" id="Phobius"/>
    </source>
</evidence>
<gene>
    <name evidence="2" type="ORF">IDH41_05995</name>
</gene>
<evidence type="ECO:0000313" key="3">
    <source>
        <dbReference type="Proteomes" id="UP000632125"/>
    </source>
</evidence>
<keyword evidence="3" id="KW-1185">Reference proteome</keyword>
<organism evidence="2 3">
    <name type="scientific">Paenibacillus arenilitoris</name>
    <dbReference type="NCBI Taxonomy" id="2772299"/>
    <lineage>
        <taxon>Bacteria</taxon>
        <taxon>Bacillati</taxon>
        <taxon>Bacillota</taxon>
        <taxon>Bacilli</taxon>
        <taxon>Bacillales</taxon>
        <taxon>Paenibacillaceae</taxon>
        <taxon>Paenibacillus</taxon>
    </lineage>
</organism>
<accession>A0A927CJZ9</accession>
<evidence type="ECO:0000313" key="2">
    <source>
        <dbReference type="EMBL" id="MBD2868117.1"/>
    </source>
</evidence>
<feature type="transmembrane region" description="Helical" evidence="1">
    <location>
        <begin position="12"/>
        <end position="31"/>
    </location>
</feature>
<keyword evidence="1" id="KW-0472">Membrane</keyword>
<dbReference type="InterPro" id="IPR046192">
    <property type="entry name" value="DUF6220"/>
</dbReference>
<dbReference type="EMBL" id="JACXIY010000007">
    <property type="protein sequence ID" value="MBD2868117.1"/>
    <property type="molecule type" value="Genomic_DNA"/>
</dbReference>
<proteinExistence type="predicted"/>
<comment type="caution">
    <text evidence="2">The sequence shown here is derived from an EMBL/GenBank/DDBJ whole genome shotgun (WGS) entry which is preliminary data.</text>
</comment>
<feature type="transmembrane region" description="Helical" evidence="1">
    <location>
        <begin position="43"/>
        <end position="60"/>
    </location>
</feature>